<accession>A0A1L3MX35</accession>
<comment type="similarity">
    <text evidence="1">Belongs to the amidase family.</text>
</comment>
<dbReference type="SUPFAM" id="SSF75304">
    <property type="entry name" value="Amidase signature (AS) enzymes"/>
    <property type="match status" value="1"/>
</dbReference>
<dbReference type="GO" id="GO:0003824">
    <property type="term" value="F:catalytic activity"/>
    <property type="evidence" value="ECO:0007669"/>
    <property type="project" value="InterPro"/>
</dbReference>
<dbReference type="Pfam" id="PF01425">
    <property type="entry name" value="Amidase"/>
    <property type="match status" value="1"/>
</dbReference>
<dbReference type="PANTHER" id="PTHR11895">
    <property type="entry name" value="TRANSAMIDASE"/>
    <property type="match status" value="1"/>
</dbReference>
<dbReference type="KEGG" id="bwh:A9C19_01290"/>
<feature type="domain" description="Amidase" evidence="2">
    <location>
        <begin position="27"/>
        <end position="432"/>
    </location>
</feature>
<dbReference type="PANTHER" id="PTHR11895:SF7">
    <property type="entry name" value="GLUTAMYL-TRNA(GLN) AMIDOTRANSFERASE SUBUNIT A, MITOCHONDRIAL"/>
    <property type="match status" value="1"/>
</dbReference>
<reference evidence="3 4" key="1">
    <citation type="journal article" date="2016" name="Sci. Rep.">
        <title>Complete genome sequence and transcriptomic analysis of a novel marine strain Bacillus weihaiensis reveals the mechanism of brown algae degradation.</title>
        <authorList>
            <person name="Zhu Y."/>
            <person name="Chen P."/>
            <person name="Bao Y."/>
            <person name="Men Y."/>
            <person name="Zeng Y."/>
            <person name="Yang J."/>
            <person name="Sun J."/>
            <person name="Sun Y."/>
        </authorList>
    </citation>
    <scope>NUCLEOTIDE SEQUENCE [LARGE SCALE GENOMIC DNA]</scope>
    <source>
        <strain evidence="3 4">Alg07</strain>
    </source>
</reference>
<dbReference type="EMBL" id="CP016020">
    <property type="protein sequence ID" value="APH06905.1"/>
    <property type="molecule type" value="Genomic_DNA"/>
</dbReference>
<sequence length="454" mass="49866">MLKTNIGDLTIKTARELLEKRDISPTELVSLFLKRIEEINPEVQAWVTVEKETAFQRARELEESMKDRESLPPLFGIPYGAKDIICTKGVPTEAGSNVLKGFIPGEDATIIKKLHQSGAIMLGKTTTTEFANWGGTPNTRNAWNLNHTPGGSSSGSAAGLASGMSLMTLGTQTAGSLSRPAAYNGLTVLKATYGRISKKGVFPASTSLDHVGAFTKTVEDTVLVYNQLSGPDEEDEATWKMPKQELRIQENRELKIGIVEDPYFEADEQVTLAYEEAVKELQNIGFRVKKVKMPKSFLAANAAQAVVMQAETAHYHASNYHSNKELFGKYLQDFIREGLKITADNYLDAQTMRTIFRKELQEELFSDIDVLVTPATPTPAPEGIAQTGSPAFNLPFTNAGIPTLVLPTGFVKMTNLPVAFQLASAPLKEQHVIDVGYMFQRVTDWHLQTPALSV</sequence>
<evidence type="ECO:0000313" key="4">
    <source>
        <dbReference type="Proteomes" id="UP000181936"/>
    </source>
</evidence>
<keyword evidence="4" id="KW-1185">Reference proteome</keyword>
<evidence type="ECO:0000313" key="3">
    <source>
        <dbReference type="EMBL" id="APH06905.1"/>
    </source>
</evidence>
<evidence type="ECO:0000256" key="1">
    <source>
        <dbReference type="ARBA" id="ARBA00009199"/>
    </source>
</evidence>
<organism evidence="3 4">
    <name type="scientific">Bacillus weihaiensis</name>
    <dbReference type="NCBI Taxonomy" id="1547283"/>
    <lineage>
        <taxon>Bacteria</taxon>
        <taxon>Bacillati</taxon>
        <taxon>Bacillota</taxon>
        <taxon>Bacilli</taxon>
        <taxon>Bacillales</taxon>
        <taxon>Bacillaceae</taxon>
        <taxon>Bacillus</taxon>
    </lineage>
</organism>
<gene>
    <name evidence="3" type="ORF">A9C19_01290</name>
</gene>
<dbReference type="InterPro" id="IPR000120">
    <property type="entry name" value="Amidase"/>
</dbReference>
<dbReference type="Gene3D" id="3.90.1300.10">
    <property type="entry name" value="Amidase signature (AS) domain"/>
    <property type="match status" value="1"/>
</dbReference>
<proteinExistence type="inferred from homology"/>
<protein>
    <submittedName>
        <fullName evidence="3">Amidase</fullName>
    </submittedName>
</protein>
<dbReference type="AlphaFoldDB" id="A0A1L3MX35"/>
<dbReference type="InterPro" id="IPR023631">
    <property type="entry name" value="Amidase_dom"/>
</dbReference>
<dbReference type="RefSeq" id="WP_072581691.1">
    <property type="nucleotide sequence ID" value="NZ_CP016020.1"/>
</dbReference>
<dbReference type="Proteomes" id="UP000181936">
    <property type="component" value="Chromosome"/>
</dbReference>
<evidence type="ECO:0000259" key="2">
    <source>
        <dbReference type="Pfam" id="PF01425"/>
    </source>
</evidence>
<dbReference type="STRING" id="1547283.A9C19_01290"/>
<dbReference type="OrthoDB" id="9811471at2"/>
<name>A0A1L3MX35_9BACI</name>
<dbReference type="InterPro" id="IPR036928">
    <property type="entry name" value="AS_sf"/>
</dbReference>